<dbReference type="PANTHER" id="PTHR33279">
    <property type="entry name" value="SULFUR CARRIER PROTEIN YEDF-RELATED"/>
    <property type="match status" value="1"/>
</dbReference>
<dbReference type="KEGG" id="cmic:caldi_25660"/>
<protein>
    <recommendedName>
        <fullName evidence="2">UPF0033 domain-containing protein</fullName>
    </recommendedName>
</protein>
<evidence type="ECO:0000313" key="3">
    <source>
        <dbReference type="EMBL" id="BDG61476.1"/>
    </source>
</evidence>
<comment type="similarity">
    <text evidence="1">Belongs to the sulfur carrier protein TusA family.</text>
</comment>
<organism evidence="3 4">
    <name type="scientific">Caldinitratiruptor microaerophilus</name>
    <dbReference type="NCBI Taxonomy" id="671077"/>
    <lineage>
        <taxon>Bacteria</taxon>
        <taxon>Bacillati</taxon>
        <taxon>Bacillota</taxon>
        <taxon>Clostridia</taxon>
        <taxon>Eubacteriales</taxon>
        <taxon>Symbiobacteriaceae</taxon>
        <taxon>Caldinitratiruptor</taxon>
    </lineage>
</organism>
<dbReference type="SUPFAM" id="SSF64307">
    <property type="entry name" value="SirA-like"/>
    <property type="match status" value="1"/>
</dbReference>
<evidence type="ECO:0000256" key="1">
    <source>
        <dbReference type="ARBA" id="ARBA00008984"/>
    </source>
</evidence>
<dbReference type="Proteomes" id="UP001163687">
    <property type="component" value="Chromosome"/>
</dbReference>
<dbReference type="PROSITE" id="PS01148">
    <property type="entry name" value="UPF0033"/>
    <property type="match status" value="1"/>
</dbReference>
<dbReference type="AlphaFoldDB" id="A0AA35G8V9"/>
<gene>
    <name evidence="3" type="ORF">caldi_25660</name>
</gene>
<sequence>MKPEKVDSTLDARGLLCPMPVVRASRAIRDLPAGAILEVLATDRGSVTDIPAWCESQKHELLHWEEDGGVFRYYVRKGG</sequence>
<name>A0AA35G8V9_9FIRM</name>
<accession>A0AA35G8V9</accession>
<proteinExistence type="inferred from homology"/>
<dbReference type="CDD" id="cd00291">
    <property type="entry name" value="SirA_YedF_YeeD"/>
    <property type="match status" value="1"/>
</dbReference>
<dbReference type="RefSeq" id="WP_264842123.1">
    <property type="nucleotide sequence ID" value="NZ_AP025628.1"/>
</dbReference>
<dbReference type="Pfam" id="PF01206">
    <property type="entry name" value="TusA"/>
    <property type="match status" value="1"/>
</dbReference>
<dbReference type="PANTHER" id="PTHR33279:SF6">
    <property type="entry name" value="SULFUR CARRIER PROTEIN YEDF-RELATED"/>
    <property type="match status" value="1"/>
</dbReference>
<dbReference type="EMBL" id="AP025628">
    <property type="protein sequence ID" value="BDG61476.1"/>
    <property type="molecule type" value="Genomic_DNA"/>
</dbReference>
<dbReference type="InterPro" id="IPR036868">
    <property type="entry name" value="TusA-like_sf"/>
</dbReference>
<dbReference type="Gene3D" id="3.30.110.40">
    <property type="entry name" value="TusA-like domain"/>
    <property type="match status" value="1"/>
</dbReference>
<dbReference type="InterPro" id="IPR001455">
    <property type="entry name" value="TusA-like"/>
</dbReference>
<feature type="domain" description="UPF0033" evidence="2">
    <location>
        <begin position="10"/>
        <end position="34"/>
    </location>
</feature>
<keyword evidence="4" id="KW-1185">Reference proteome</keyword>
<reference evidence="3" key="1">
    <citation type="submission" date="2022-03" db="EMBL/GenBank/DDBJ databases">
        <title>Complete genome sequence of Caldinitratiruptor microaerophilus.</title>
        <authorList>
            <person name="Mukaiyama R."/>
            <person name="Nishiyama T."/>
            <person name="Ueda K."/>
        </authorList>
    </citation>
    <scope>NUCLEOTIDE SEQUENCE</scope>
    <source>
        <strain evidence="3">JCM 16183</strain>
    </source>
</reference>
<evidence type="ECO:0000259" key="2">
    <source>
        <dbReference type="PROSITE" id="PS01148"/>
    </source>
</evidence>
<evidence type="ECO:0000313" key="4">
    <source>
        <dbReference type="Proteomes" id="UP001163687"/>
    </source>
</evidence>